<reference evidence="5" key="1">
    <citation type="submission" date="2023-07" db="EMBL/GenBank/DDBJ databases">
        <title>Genomic Encyclopedia of Type Strains, Phase IV (KMG-IV): sequencing the most valuable type-strain genomes for metagenomic binning, comparative biology and taxonomic classification.</title>
        <authorList>
            <person name="Goeker M."/>
        </authorList>
    </citation>
    <scope>NUCLEOTIDE SEQUENCE [LARGE SCALE GENOMIC DNA]</scope>
    <source>
        <strain evidence="5">DSM 21204</strain>
    </source>
</reference>
<comment type="similarity">
    <text evidence="2">Belongs to the glycosyl hydrolase 33 family.</text>
</comment>
<evidence type="ECO:0000256" key="2">
    <source>
        <dbReference type="ARBA" id="ARBA00009348"/>
    </source>
</evidence>
<comment type="catalytic activity">
    <reaction evidence="1">
        <text>Hydrolysis of alpha-(2-&gt;3)-, alpha-(2-&gt;6)-, alpha-(2-&gt;8)- glycosidic linkages of terminal sialic acid residues in oligosaccharides, glycoproteins, glycolipids, colominic acid and synthetic substrates.</text>
        <dbReference type="EC" id="3.2.1.18"/>
    </reaction>
</comment>
<dbReference type="Pfam" id="PF13088">
    <property type="entry name" value="BNR_2"/>
    <property type="match status" value="1"/>
</dbReference>
<dbReference type="InterPro" id="IPR036278">
    <property type="entry name" value="Sialidase_sf"/>
</dbReference>
<dbReference type="InterPro" id="IPR026856">
    <property type="entry name" value="Sialidase_fam"/>
</dbReference>
<evidence type="ECO:0000256" key="1">
    <source>
        <dbReference type="ARBA" id="ARBA00000427"/>
    </source>
</evidence>
<dbReference type="InterPro" id="IPR011040">
    <property type="entry name" value="Sialidase"/>
</dbReference>
<dbReference type="EC" id="3.2.1.18" evidence="3"/>
<dbReference type="PANTHER" id="PTHR10628">
    <property type="entry name" value="SIALIDASE"/>
    <property type="match status" value="1"/>
</dbReference>
<dbReference type="Proteomes" id="UP001240643">
    <property type="component" value="Unassembled WGS sequence"/>
</dbReference>
<evidence type="ECO:0000313" key="6">
    <source>
        <dbReference type="Proteomes" id="UP001240643"/>
    </source>
</evidence>
<dbReference type="PANTHER" id="PTHR10628:SF30">
    <property type="entry name" value="EXO-ALPHA-SIALIDASE"/>
    <property type="match status" value="1"/>
</dbReference>
<dbReference type="EMBL" id="JAUSWO010000001">
    <property type="protein sequence ID" value="MDQ0513901.1"/>
    <property type="molecule type" value="Genomic_DNA"/>
</dbReference>
<evidence type="ECO:0000313" key="5">
    <source>
        <dbReference type="EMBL" id="MDQ0513901.1"/>
    </source>
</evidence>
<dbReference type="Gene3D" id="2.120.10.10">
    <property type="match status" value="2"/>
</dbReference>
<comment type="caution">
    <text evidence="5">The sequence shown here is derived from an EMBL/GenBank/DDBJ whole genome shotgun (WGS) entry which is preliminary data.</text>
</comment>
<feature type="domain" description="Sialidase" evidence="4">
    <location>
        <begin position="292"/>
        <end position="521"/>
    </location>
</feature>
<dbReference type="CDD" id="cd15482">
    <property type="entry name" value="Sialidase_non-viral"/>
    <property type="match status" value="1"/>
</dbReference>
<name>A0ABU0LYX1_9BACT</name>
<dbReference type="SUPFAM" id="SSF50939">
    <property type="entry name" value="Sialidases"/>
    <property type="match status" value="1"/>
</dbReference>
<gene>
    <name evidence="5" type="ORF">J2Z62_000339</name>
</gene>
<evidence type="ECO:0000256" key="3">
    <source>
        <dbReference type="ARBA" id="ARBA00012733"/>
    </source>
</evidence>
<keyword evidence="6" id="KW-1185">Reference proteome</keyword>
<organism evidence="5 6">
    <name type="scientific">Mycoplasmoides fastidiosum</name>
    <dbReference type="NCBI Taxonomy" id="92758"/>
    <lineage>
        <taxon>Bacteria</taxon>
        <taxon>Bacillati</taxon>
        <taxon>Mycoplasmatota</taxon>
        <taxon>Mycoplasmoidales</taxon>
        <taxon>Mycoplasmoidaceae</taxon>
        <taxon>Mycoplasmoides</taxon>
    </lineage>
</organism>
<evidence type="ECO:0000259" key="4">
    <source>
        <dbReference type="Pfam" id="PF13088"/>
    </source>
</evidence>
<proteinExistence type="inferred from homology"/>
<sequence length="562" mass="63121">MKKISFKVLTLAITLGAVATTGFIIKPNNLLTTATEVNQASEQVISLAGYQVEKLSTYGLFAPKYQNSHSYRIPSLIKTKSGKLISIVDQRINNQLDSPYTPIHQVMRTSNDDGRTWTDAQVILKIHNNTGNIAGAIDSTVIDDTHNTNTIYMAADVFPGGSGLMAIANNRNPLTGSDMGYTPDGKYQKFHILNDNKPYVLKEIKRQTNNVWFQVSQLKDNNPNNTADSNLVATKIFAHQKYEPTTGVLSFLAYENINNINEINNSVQGVSLFDGFNNENQKYQKPKYYIDSASYIYLLKSQDDGKTWELVNNITAQAKGNIKNANSVVLGPGQGIGLSKQKNPRLNGRLVFPFYAVTGANPREAFAIYSDDHGQNWTKAQSFNDRAKYRDSKQWRMASETQLIEADDGTLYAFLRTNEQNKYYVSKSTDAGATWQAVDNNPDQPLSVYHYQNINSRAMHGLAHVKHKNTEYTFISLPTTGQRINGKLFVVKNNDYSRLEKIYDFNTKPNNTFAYSTITVLGQHDNIIELGVLYEKSGKDPAFTYDFTDRNADGLWNFKNSN</sequence>
<protein>
    <recommendedName>
        <fullName evidence="3">exo-alpha-sialidase</fullName>
        <ecNumber evidence="3">3.2.1.18</ecNumber>
    </recommendedName>
</protein>
<accession>A0ABU0LYX1</accession>
<dbReference type="RefSeq" id="WP_256547405.1">
    <property type="nucleotide sequence ID" value="NZ_CP101809.1"/>
</dbReference>